<reference evidence="3 4" key="1">
    <citation type="submission" date="2016-10" db="EMBL/GenBank/DDBJ databases">
        <title>Arsenicibacter rosenii gen. nov., sp. nov., an efficient arsenic-methylating bacterium isolated from an arsenic-contaminated paddy soil.</title>
        <authorList>
            <person name="Huang K."/>
        </authorList>
    </citation>
    <scope>NUCLEOTIDE SEQUENCE [LARGE SCALE GENOMIC DNA]</scope>
    <source>
        <strain evidence="3 4">SM-1</strain>
    </source>
</reference>
<dbReference type="RefSeq" id="WP_071501137.1">
    <property type="nucleotide sequence ID" value="NZ_MORL01000001.1"/>
</dbReference>
<evidence type="ECO:0000256" key="2">
    <source>
        <dbReference type="SAM" id="Phobius"/>
    </source>
</evidence>
<keyword evidence="2" id="KW-0812">Transmembrane</keyword>
<accession>A0A1S2VQZ5</accession>
<dbReference type="OrthoDB" id="9795736at2"/>
<feature type="transmembrane region" description="Helical" evidence="2">
    <location>
        <begin position="78"/>
        <end position="101"/>
    </location>
</feature>
<keyword evidence="1" id="KW-0175">Coiled coil</keyword>
<evidence type="ECO:0008006" key="5">
    <source>
        <dbReference type="Google" id="ProtNLM"/>
    </source>
</evidence>
<name>A0A1S2VQZ5_9BACT</name>
<feature type="coiled-coil region" evidence="1">
    <location>
        <begin position="121"/>
        <end position="155"/>
    </location>
</feature>
<feature type="transmembrane region" description="Helical" evidence="2">
    <location>
        <begin position="50"/>
        <end position="72"/>
    </location>
</feature>
<dbReference type="AlphaFoldDB" id="A0A1S2VQZ5"/>
<dbReference type="EMBL" id="MORL01000001">
    <property type="protein sequence ID" value="OIN60635.1"/>
    <property type="molecule type" value="Genomic_DNA"/>
</dbReference>
<dbReference type="PANTHER" id="PTHR41386">
    <property type="entry name" value="INTEGRAL MEMBRANE PROTEIN-RELATED"/>
    <property type="match status" value="1"/>
</dbReference>
<evidence type="ECO:0000256" key="1">
    <source>
        <dbReference type="SAM" id="Coils"/>
    </source>
</evidence>
<organism evidence="3 4">
    <name type="scientific">Arsenicibacter rosenii</name>
    <dbReference type="NCBI Taxonomy" id="1750698"/>
    <lineage>
        <taxon>Bacteria</taxon>
        <taxon>Pseudomonadati</taxon>
        <taxon>Bacteroidota</taxon>
        <taxon>Cytophagia</taxon>
        <taxon>Cytophagales</taxon>
        <taxon>Spirosomataceae</taxon>
        <taxon>Arsenicibacter</taxon>
    </lineage>
</organism>
<proteinExistence type="predicted"/>
<dbReference type="PANTHER" id="PTHR41386:SF1">
    <property type="entry name" value="MEMBRANE PROTEIN"/>
    <property type="match status" value="1"/>
</dbReference>
<keyword evidence="2" id="KW-0472">Membrane</keyword>
<protein>
    <recommendedName>
        <fullName evidence="5">Cyclic nucleotide-binding protein</fullName>
    </recommendedName>
</protein>
<keyword evidence="4" id="KW-1185">Reference proteome</keyword>
<dbReference type="Proteomes" id="UP000181790">
    <property type="component" value="Unassembled WGS sequence"/>
</dbReference>
<sequence>MKKHQQSIHPKVRASIEESTLISVSIEDDNTPLTFGERLADKVADFGGSWTFIITFALIIFGWIALNSFILYKQAFDPYPYILLNLMLSCLAALQAPVIMMSQNRQETKDRQRAQNDYLVNLKAEIEVRTLNEKLEAMSQLLEEMKQQQQALMDRL</sequence>
<dbReference type="Pfam" id="PF06210">
    <property type="entry name" value="DUF1003"/>
    <property type="match status" value="1"/>
</dbReference>
<evidence type="ECO:0000313" key="3">
    <source>
        <dbReference type="EMBL" id="OIN60635.1"/>
    </source>
</evidence>
<dbReference type="InterPro" id="IPR010406">
    <property type="entry name" value="DUF1003"/>
</dbReference>
<gene>
    <name evidence="3" type="ORF">BLX24_00505</name>
</gene>
<keyword evidence="2" id="KW-1133">Transmembrane helix</keyword>
<comment type="caution">
    <text evidence="3">The sequence shown here is derived from an EMBL/GenBank/DDBJ whole genome shotgun (WGS) entry which is preliminary data.</text>
</comment>
<evidence type="ECO:0000313" key="4">
    <source>
        <dbReference type="Proteomes" id="UP000181790"/>
    </source>
</evidence>